<evidence type="ECO:0000256" key="1">
    <source>
        <dbReference type="ARBA" id="ARBA00022729"/>
    </source>
</evidence>
<dbReference type="AlphaFoldDB" id="A0A1G8FEE7"/>
<dbReference type="Pfam" id="PF18962">
    <property type="entry name" value="Por_Secre_tail"/>
    <property type="match status" value="1"/>
</dbReference>
<dbReference type="InterPro" id="IPR026444">
    <property type="entry name" value="Secre_tail"/>
</dbReference>
<proteinExistence type="predicted"/>
<dbReference type="RefSeq" id="WP_233269313.1">
    <property type="nucleotide sequence ID" value="NZ_CP047050.1"/>
</dbReference>
<dbReference type="Proteomes" id="UP000243588">
    <property type="component" value="Unassembled WGS sequence"/>
</dbReference>
<name>A0A1G8FEE7_9FLAO</name>
<evidence type="ECO:0000259" key="3">
    <source>
        <dbReference type="Pfam" id="PF18962"/>
    </source>
</evidence>
<feature type="chain" id="PRO_5017349692" evidence="2">
    <location>
        <begin position="24"/>
        <end position="116"/>
    </location>
</feature>
<keyword evidence="1 2" id="KW-0732">Signal</keyword>
<evidence type="ECO:0000313" key="4">
    <source>
        <dbReference type="EMBL" id="SDH80503.1"/>
    </source>
</evidence>
<evidence type="ECO:0000256" key="2">
    <source>
        <dbReference type="SAM" id="SignalP"/>
    </source>
</evidence>
<gene>
    <name evidence="4" type="ORF">SAMN05421818_11628</name>
</gene>
<organism evidence="4 5">
    <name type="scientific">Myroides phaeus</name>
    <dbReference type="NCBI Taxonomy" id="702745"/>
    <lineage>
        <taxon>Bacteria</taxon>
        <taxon>Pseudomonadati</taxon>
        <taxon>Bacteroidota</taxon>
        <taxon>Flavobacteriia</taxon>
        <taxon>Flavobacteriales</taxon>
        <taxon>Flavobacteriaceae</taxon>
        <taxon>Myroides</taxon>
    </lineage>
</organism>
<dbReference type="EMBL" id="FNDQ01000016">
    <property type="protein sequence ID" value="SDH80503.1"/>
    <property type="molecule type" value="Genomic_DNA"/>
</dbReference>
<evidence type="ECO:0000313" key="5">
    <source>
        <dbReference type="Proteomes" id="UP000243588"/>
    </source>
</evidence>
<keyword evidence="5" id="KW-1185">Reference proteome</keyword>
<dbReference type="NCBIfam" id="TIGR04183">
    <property type="entry name" value="Por_Secre_tail"/>
    <property type="match status" value="1"/>
</dbReference>
<accession>A0A1G8FEE7</accession>
<dbReference type="STRING" id="702745.SAMN05421818_11628"/>
<reference evidence="5" key="1">
    <citation type="submission" date="2016-10" db="EMBL/GenBank/DDBJ databases">
        <authorList>
            <person name="Varghese N."/>
            <person name="Submissions S."/>
        </authorList>
    </citation>
    <scope>NUCLEOTIDE SEQUENCE [LARGE SCALE GENOMIC DNA]</scope>
    <source>
        <strain evidence="5">DSM 23313</strain>
    </source>
</reference>
<protein>
    <submittedName>
        <fullName evidence="4">Por secretion system C-terminal sorting domain-containing protein</fullName>
    </submittedName>
</protein>
<sequence length="116" mass="12906">MANKYFYTIVLFITMLGASSAFAQSGLRYNEPRFSNQNIEGLSISPNPAAASGKLYIESTKNDPKEVELYNVVGKKVFAMTMNTKELSLPYSVNAGIYIIKIRENNATSTRKIVIK</sequence>
<feature type="signal peptide" evidence="2">
    <location>
        <begin position="1"/>
        <end position="23"/>
    </location>
</feature>
<feature type="domain" description="Secretion system C-terminal sorting" evidence="3">
    <location>
        <begin position="44"/>
        <end position="115"/>
    </location>
</feature>